<feature type="domain" description="EamA" evidence="2">
    <location>
        <begin position="21"/>
        <end position="156"/>
    </location>
</feature>
<dbReference type="RefSeq" id="WP_307275696.1">
    <property type="nucleotide sequence ID" value="NZ_JAUSVX010000008.1"/>
</dbReference>
<evidence type="ECO:0000256" key="1">
    <source>
        <dbReference type="SAM" id="Phobius"/>
    </source>
</evidence>
<keyword evidence="1" id="KW-1133">Transmembrane helix</keyword>
<feature type="transmembrane region" description="Helical" evidence="1">
    <location>
        <begin position="201"/>
        <end position="219"/>
    </location>
</feature>
<feature type="transmembrane region" description="Helical" evidence="1">
    <location>
        <begin position="46"/>
        <end position="64"/>
    </location>
</feature>
<evidence type="ECO:0000259" key="2">
    <source>
        <dbReference type="Pfam" id="PF00892"/>
    </source>
</evidence>
<dbReference type="Pfam" id="PF00892">
    <property type="entry name" value="EamA"/>
    <property type="match status" value="2"/>
</dbReference>
<proteinExistence type="predicted"/>
<dbReference type="PANTHER" id="PTHR22911">
    <property type="entry name" value="ACYL-MALONYL CONDENSING ENZYME-RELATED"/>
    <property type="match status" value="1"/>
</dbReference>
<feature type="transmembrane region" description="Helical" evidence="1">
    <location>
        <begin position="173"/>
        <end position="189"/>
    </location>
</feature>
<dbReference type="InterPro" id="IPR000620">
    <property type="entry name" value="EamA_dom"/>
</dbReference>
<accession>A0ABU0JCH7</accession>
<feature type="transmembrane region" description="Helical" evidence="1">
    <location>
        <begin position="261"/>
        <end position="281"/>
    </location>
</feature>
<dbReference type="EMBL" id="JAUSVX010000008">
    <property type="protein sequence ID" value="MDQ0471088.1"/>
    <property type="molecule type" value="Genomic_DNA"/>
</dbReference>
<dbReference type="Proteomes" id="UP001242480">
    <property type="component" value="Unassembled WGS sequence"/>
</dbReference>
<protein>
    <submittedName>
        <fullName evidence="3">Drug/metabolite transporter (DMT)-like permease</fullName>
    </submittedName>
</protein>
<name>A0ABU0JCH7_9HYPH</name>
<comment type="caution">
    <text evidence="3">The sequence shown here is derived from an EMBL/GenBank/DDBJ whole genome shotgun (WGS) entry which is preliminary data.</text>
</comment>
<dbReference type="InterPro" id="IPR037185">
    <property type="entry name" value="EmrE-like"/>
</dbReference>
<reference evidence="3 4" key="1">
    <citation type="submission" date="2023-07" db="EMBL/GenBank/DDBJ databases">
        <title>Genomic Encyclopedia of Type Strains, Phase IV (KMG-IV): sequencing the most valuable type-strain genomes for metagenomic binning, comparative biology and taxonomic classification.</title>
        <authorList>
            <person name="Goeker M."/>
        </authorList>
    </citation>
    <scope>NUCLEOTIDE SEQUENCE [LARGE SCALE GENOMIC DNA]</scope>
    <source>
        <strain evidence="3 4">DSM 19619</strain>
    </source>
</reference>
<feature type="transmembrane region" description="Helical" evidence="1">
    <location>
        <begin position="231"/>
        <end position="254"/>
    </location>
</feature>
<dbReference type="SUPFAM" id="SSF103481">
    <property type="entry name" value="Multidrug resistance efflux transporter EmrE"/>
    <property type="match status" value="2"/>
</dbReference>
<keyword evidence="4" id="KW-1185">Reference proteome</keyword>
<feature type="transmembrane region" description="Helical" evidence="1">
    <location>
        <begin position="21"/>
        <end position="40"/>
    </location>
</feature>
<feature type="domain" description="EamA" evidence="2">
    <location>
        <begin position="171"/>
        <end position="303"/>
    </location>
</feature>
<gene>
    <name evidence="3" type="ORF">QO011_004111</name>
</gene>
<keyword evidence="1" id="KW-0472">Membrane</keyword>
<sequence length="305" mass="30509">MTDIASLSAARARPGLDGVGLAAMAAAVFAVAWSPIMVRFTDIGPAASAFWRLLLALPVLLAWTRAERIATGSPARRGPLTGEGLLAMFAAGIAFAADLAFFHAALPLTSVANASFISNLAPVISVIAAMALFGEKPSPSIVVGLVVALFGVAVMTAAHAGGDGGFALRQGDILAVGAALSYAAYLVALKAARATRSAANVTLGSTVVAAVVLFVMAVIEGGPLVPHSVSGWLAVATIGLVCHVLGQGLSAVGIGRLPSGVVALMLLVHPVIAAVIAFFLFGEALSLTQAVGGAMILGAVALSRR</sequence>
<feature type="transmembrane region" description="Helical" evidence="1">
    <location>
        <begin position="85"/>
        <end position="106"/>
    </location>
</feature>
<keyword evidence="1" id="KW-0812">Transmembrane</keyword>
<organism evidence="3 4">
    <name type="scientific">Labrys wisconsinensis</name>
    <dbReference type="NCBI Taxonomy" id="425677"/>
    <lineage>
        <taxon>Bacteria</taxon>
        <taxon>Pseudomonadati</taxon>
        <taxon>Pseudomonadota</taxon>
        <taxon>Alphaproteobacteria</taxon>
        <taxon>Hyphomicrobiales</taxon>
        <taxon>Xanthobacteraceae</taxon>
        <taxon>Labrys</taxon>
    </lineage>
</organism>
<dbReference type="PANTHER" id="PTHR22911:SF76">
    <property type="entry name" value="EAMA DOMAIN-CONTAINING PROTEIN"/>
    <property type="match status" value="1"/>
</dbReference>
<evidence type="ECO:0000313" key="4">
    <source>
        <dbReference type="Proteomes" id="UP001242480"/>
    </source>
</evidence>
<evidence type="ECO:0000313" key="3">
    <source>
        <dbReference type="EMBL" id="MDQ0471088.1"/>
    </source>
</evidence>
<feature type="transmembrane region" description="Helical" evidence="1">
    <location>
        <begin position="141"/>
        <end position="161"/>
    </location>
</feature>
<feature type="transmembrane region" description="Helical" evidence="1">
    <location>
        <begin position="287"/>
        <end position="303"/>
    </location>
</feature>
<feature type="transmembrane region" description="Helical" evidence="1">
    <location>
        <begin position="112"/>
        <end position="134"/>
    </location>
</feature>